<dbReference type="SUPFAM" id="SSF48452">
    <property type="entry name" value="TPR-like"/>
    <property type="match status" value="1"/>
</dbReference>
<name>A0A382F062_9ZZZZ</name>
<dbReference type="InterPro" id="IPR011990">
    <property type="entry name" value="TPR-like_helical_dom_sf"/>
</dbReference>
<evidence type="ECO:0000313" key="1">
    <source>
        <dbReference type="EMBL" id="SVB55613.1"/>
    </source>
</evidence>
<dbReference type="InterPro" id="IPR019734">
    <property type="entry name" value="TPR_rpt"/>
</dbReference>
<protein>
    <submittedName>
        <fullName evidence="1">Uncharacterized protein</fullName>
    </submittedName>
</protein>
<dbReference type="PROSITE" id="PS51257">
    <property type="entry name" value="PROKAR_LIPOPROTEIN"/>
    <property type="match status" value="1"/>
</dbReference>
<dbReference type="Gene3D" id="1.25.40.10">
    <property type="entry name" value="Tetratricopeptide repeat domain"/>
    <property type="match status" value="1"/>
</dbReference>
<organism evidence="1">
    <name type="scientific">marine metagenome</name>
    <dbReference type="NCBI Taxonomy" id="408172"/>
    <lineage>
        <taxon>unclassified sequences</taxon>
        <taxon>metagenomes</taxon>
        <taxon>ecological metagenomes</taxon>
    </lineage>
</organism>
<proteinExistence type="predicted"/>
<sequence length="126" mass="14791">MIDFISRQFRLIILTCLLVLLGACREDPSRHLNLGNWYLQKGLVDEAIMEYREVSRLYSSDPSQLTRDEFQILGKAHFKLALAYTKKGWWEYALNEARRSFEVQPNKDSHDLVLLIEEKLAMDKKS</sequence>
<dbReference type="PROSITE" id="PS50005">
    <property type="entry name" value="TPR"/>
    <property type="match status" value="1"/>
</dbReference>
<gene>
    <name evidence="1" type="ORF">METZ01_LOCUS208467</name>
</gene>
<dbReference type="AlphaFoldDB" id="A0A382F062"/>
<accession>A0A382F062</accession>
<dbReference type="EMBL" id="UINC01046957">
    <property type="protein sequence ID" value="SVB55613.1"/>
    <property type="molecule type" value="Genomic_DNA"/>
</dbReference>
<reference evidence="1" key="1">
    <citation type="submission" date="2018-05" db="EMBL/GenBank/DDBJ databases">
        <authorList>
            <person name="Lanie J.A."/>
            <person name="Ng W.-L."/>
            <person name="Kazmierczak K.M."/>
            <person name="Andrzejewski T.M."/>
            <person name="Davidsen T.M."/>
            <person name="Wayne K.J."/>
            <person name="Tettelin H."/>
            <person name="Glass J.I."/>
            <person name="Rusch D."/>
            <person name="Podicherti R."/>
            <person name="Tsui H.-C.T."/>
            <person name="Winkler M.E."/>
        </authorList>
    </citation>
    <scope>NUCLEOTIDE SEQUENCE</scope>
</reference>